<reference evidence="3" key="1">
    <citation type="journal article" date="2014" name="Int. J. Syst. Evol. Microbiol.">
        <title>Complete genome sequence of Corynebacterium casei LMG S-19264T (=DSM 44701T), isolated from a smear-ripened cheese.</title>
        <authorList>
            <consortium name="US DOE Joint Genome Institute (JGI-PGF)"/>
            <person name="Walter F."/>
            <person name="Albersmeier A."/>
            <person name="Kalinowski J."/>
            <person name="Ruckert C."/>
        </authorList>
    </citation>
    <scope>NUCLEOTIDE SEQUENCE</scope>
    <source>
        <strain evidence="3">KCTC 42590</strain>
    </source>
</reference>
<proteinExistence type="predicted"/>
<keyword evidence="2" id="KW-0732">Signal</keyword>
<feature type="chain" id="PRO_5037690579" description="Lipoprotein" evidence="2">
    <location>
        <begin position="28"/>
        <end position="181"/>
    </location>
</feature>
<evidence type="ECO:0008006" key="5">
    <source>
        <dbReference type="Google" id="ProtNLM"/>
    </source>
</evidence>
<organism evidence="3 4">
    <name type="scientific">Kordiimonas sediminis</name>
    <dbReference type="NCBI Taxonomy" id="1735581"/>
    <lineage>
        <taxon>Bacteria</taxon>
        <taxon>Pseudomonadati</taxon>
        <taxon>Pseudomonadota</taxon>
        <taxon>Alphaproteobacteria</taxon>
        <taxon>Kordiimonadales</taxon>
        <taxon>Kordiimonadaceae</taxon>
        <taxon>Kordiimonas</taxon>
    </lineage>
</organism>
<evidence type="ECO:0000256" key="2">
    <source>
        <dbReference type="SAM" id="SignalP"/>
    </source>
</evidence>
<accession>A0A919AMS0</accession>
<evidence type="ECO:0000313" key="3">
    <source>
        <dbReference type="EMBL" id="GHF17355.1"/>
    </source>
</evidence>
<keyword evidence="4" id="KW-1185">Reference proteome</keyword>
<sequence>MQIQTLIKTLMIPSALLLVSACNSVTSAEKNVAATAPAPESAGEEHHHVHPPSMEHRETLLGALPAEELSIGSCKLFLWAIQDDRPLVFIQEGRSDTAVVNLRGQKTVLTRTAAEDPFATGAYTAQTFQYQDLTIEVDLRPEAQSSVMDGIKIPHGLIALSDAAGQQVILSVTGLYGCRTR</sequence>
<dbReference type="EMBL" id="BNCI01000001">
    <property type="protein sequence ID" value="GHF17355.1"/>
    <property type="molecule type" value="Genomic_DNA"/>
</dbReference>
<evidence type="ECO:0000313" key="4">
    <source>
        <dbReference type="Proteomes" id="UP000630923"/>
    </source>
</evidence>
<dbReference type="AlphaFoldDB" id="A0A919AMS0"/>
<evidence type="ECO:0000256" key="1">
    <source>
        <dbReference type="SAM" id="MobiDB-lite"/>
    </source>
</evidence>
<reference evidence="3" key="2">
    <citation type="submission" date="2020-09" db="EMBL/GenBank/DDBJ databases">
        <authorList>
            <person name="Sun Q."/>
            <person name="Kim S."/>
        </authorList>
    </citation>
    <scope>NUCLEOTIDE SEQUENCE</scope>
    <source>
        <strain evidence="3">KCTC 42590</strain>
    </source>
</reference>
<feature type="region of interest" description="Disordered" evidence="1">
    <location>
        <begin position="32"/>
        <end position="53"/>
    </location>
</feature>
<name>A0A919AMS0_9PROT</name>
<comment type="caution">
    <text evidence="3">The sequence shown here is derived from an EMBL/GenBank/DDBJ whole genome shotgun (WGS) entry which is preliminary data.</text>
</comment>
<feature type="compositionally biased region" description="Basic and acidic residues" evidence="1">
    <location>
        <begin position="43"/>
        <end position="53"/>
    </location>
</feature>
<dbReference type="RefSeq" id="WP_191250406.1">
    <property type="nucleotide sequence ID" value="NZ_BNCI01000001.1"/>
</dbReference>
<dbReference type="Proteomes" id="UP000630923">
    <property type="component" value="Unassembled WGS sequence"/>
</dbReference>
<protein>
    <recommendedName>
        <fullName evidence="5">Lipoprotein</fullName>
    </recommendedName>
</protein>
<gene>
    <name evidence="3" type="ORF">GCM10017044_09660</name>
</gene>
<feature type="signal peptide" evidence="2">
    <location>
        <begin position="1"/>
        <end position="27"/>
    </location>
</feature>